<dbReference type="InterPro" id="IPR051300">
    <property type="entry name" value="HMX_Homeobox_TF"/>
</dbReference>
<dbReference type="Pfam" id="PF00046">
    <property type="entry name" value="Homeodomain"/>
    <property type="match status" value="1"/>
</dbReference>
<dbReference type="CDD" id="cd00086">
    <property type="entry name" value="homeodomain"/>
    <property type="match status" value="1"/>
</dbReference>
<comment type="caution">
    <text evidence="11">The sequence shown here is derived from an EMBL/GenBank/DDBJ whole genome shotgun (WGS) entry which is preliminary data.</text>
</comment>
<reference evidence="11 12" key="1">
    <citation type="submission" date="2024-02" db="EMBL/GenBank/DDBJ databases">
        <authorList>
            <person name="Daric V."/>
            <person name="Darras S."/>
        </authorList>
    </citation>
    <scope>NUCLEOTIDE SEQUENCE [LARGE SCALE GENOMIC DNA]</scope>
</reference>
<evidence type="ECO:0000259" key="10">
    <source>
        <dbReference type="PROSITE" id="PS50071"/>
    </source>
</evidence>
<dbReference type="Proteomes" id="UP001642483">
    <property type="component" value="Unassembled WGS sequence"/>
</dbReference>
<dbReference type="InterPro" id="IPR020479">
    <property type="entry name" value="HD_metazoa"/>
</dbReference>
<dbReference type="Gene3D" id="1.10.10.60">
    <property type="entry name" value="Homeodomain-like"/>
    <property type="match status" value="1"/>
</dbReference>
<name>A0ABP0G3D9_CLALP</name>
<evidence type="ECO:0000313" key="12">
    <source>
        <dbReference type="Proteomes" id="UP001642483"/>
    </source>
</evidence>
<gene>
    <name evidence="11" type="ORF">CVLEPA_LOCUS16726</name>
</gene>
<organism evidence="11 12">
    <name type="scientific">Clavelina lepadiformis</name>
    <name type="common">Light-bulb sea squirt</name>
    <name type="synonym">Ascidia lepadiformis</name>
    <dbReference type="NCBI Taxonomy" id="159417"/>
    <lineage>
        <taxon>Eukaryota</taxon>
        <taxon>Metazoa</taxon>
        <taxon>Chordata</taxon>
        <taxon>Tunicata</taxon>
        <taxon>Ascidiacea</taxon>
        <taxon>Aplousobranchia</taxon>
        <taxon>Clavelinidae</taxon>
        <taxon>Clavelina</taxon>
    </lineage>
</organism>
<evidence type="ECO:0000256" key="4">
    <source>
        <dbReference type="ARBA" id="ARBA00023155"/>
    </source>
</evidence>
<dbReference type="InterPro" id="IPR001356">
    <property type="entry name" value="HD"/>
</dbReference>
<evidence type="ECO:0000256" key="5">
    <source>
        <dbReference type="ARBA" id="ARBA00023163"/>
    </source>
</evidence>
<evidence type="ECO:0000256" key="8">
    <source>
        <dbReference type="PROSITE-ProRule" id="PRU00108"/>
    </source>
</evidence>
<dbReference type="SUPFAM" id="SSF46689">
    <property type="entry name" value="Homeodomain-like"/>
    <property type="match status" value="1"/>
</dbReference>
<dbReference type="PRINTS" id="PR00024">
    <property type="entry name" value="HOMEOBOX"/>
</dbReference>
<dbReference type="PANTHER" id="PTHR46110:SF3">
    <property type="entry name" value="HOMEOBOX PROTEIN HMX"/>
    <property type="match status" value="1"/>
</dbReference>
<keyword evidence="4 8" id="KW-0371">Homeobox</keyword>
<keyword evidence="6 8" id="KW-0539">Nucleus</keyword>
<evidence type="ECO:0000256" key="7">
    <source>
        <dbReference type="ARBA" id="ARBA00038165"/>
    </source>
</evidence>
<keyword evidence="12" id="KW-1185">Reference proteome</keyword>
<feature type="domain" description="Homeobox" evidence="10">
    <location>
        <begin position="414"/>
        <end position="474"/>
    </location>
</feature>
<sequence>MDKKPDVDKYQLDENDCSQIKKMESKKNLKLTQKYMSEFSIANILGCEAKAESGKHSCKSENITGGSFCQYHDEQNISSKCRFNNEDLHHSSKAQNKACDKNLLSDKHGVGVTKLSSYSMTDNQLSIKSEDSLIKIEEKCANEKPHIGEGNPMHITEDSQNSQPFYQSHIGSKWHSPLYSYADWCPPWRIWQELLINRSVPSTSAREYIQSPHSYVRYLQTQKHKQAFEWYHQSSTSNSTIEHKSQGILSKDSSFPQKKSQHDDKAFLNTSFAHEKYSPYPPNVDKLAKDKIFMNHFGGEGTAQVRLKSTYDENAEKLTCQEKNDLCKSSEHTSNFREKLEEIKSKNNEFAGSPPCARRACGNKTSCLCSPSSSDLCPRCPSDESCKSMDVVVAARSYVENSLQHSEATSICEPRKKKTRTVFSRSQIFQLESTFDIKRYLSSSERASLAANLNLTETQIKIWFQNRRNKWKRQIATDVDGLGLRLSPAVMQASTLNPLSHQASGLQHQSSLYSTQQNYNALPIGCRSTGNFSFPNYPFSAFPWASSNCQSHSNVRTAHSAFTYYPRVMMAAAMAAVVASNSKTSPTCSLTETQKEHPTTIGSRCIEGPLSKSRQTC</sequence>
<feature type="DNA-binding region" description="Homeobox" evidence="8">
    <location>
        <begin position="416"/>
        <end position="475"/>
    </location>
</feature>
<evidence type="ECO:0000256" key="6">
    <source>
        <dbReference type="ARBA" id="ARBA00023242"/>
    </source>
</evidence>
<keyword evidence="5" id="KW-0804">Transcription</keyword>
<evidence type="ECO:0000256" key="1">
    <source>
        <dbReference type="ARBA" id="ARBA00004123"/>
    </source>
</evidence>
<dbReference type="EMBL" id="CAWYQH010000100">
    <property type="protein sequence ID" value="CAK8685617.1"/>
    <property type="molecule type" value="Genomic_DNA"/>
</dbReference>
<proteinExistence type="inferred from homology"/>
<evidence type="ECO:0000256" key="9">
    <source>
        <dbReference type="RuleBase" id="RU000682"/>
    </source>
</evidence>
<evidence type="ECO:0000256" key="2">
    <source>
        <dbReference type="ARBA" id="ARBA00023015"/>
    </source>
</evidence>
<dbReference type="PROSITE" id="PS50071">
    <property type="entry name" value="HOMEOBOX_2"/>
    <property type="match status" value="1"/>
</dbReference>
<comment type="similarity">
    <text evidence="7">Belongs to the HMX homeobox family.</text>
</comment>
<keyword evidence="2" id="KW-0805">Transcription regulation</keyword>
<dbReference type="SMART" id="SM00389">
    <property type="entry name" value="HOX"/>
    <property type="match status" value="1"/>
</dbReference>
<keyword evidence="3 8" id="KW-0238">DNA-binding</keyword>
<dbReference type="InterPro" id="IPR017970">
    <property type="entry name" value="Homeobox_CS"/>
</dbReference>
<dbReference type="PANTHER" id="PTHR46110">
    <property type="entry name" value="HOMEOBOX PROTEIN HMX"/>
    <property type="match status" value="1"/>
</dbReference>
<accession>A0ABP0G3D9</accession>
<dbReference type="InterPro" id="IPR009057">
    <property type="entry name" value="Homeodomain-like_sf"/>
</dbReference>
<protein>
    <recommendedName>
        <fullName evidence="10">Homeobox domain-containing protein</fullName>
    </recommendedName>
</protein>
<evidence type="ECO:0000256" key="3">
    <source>
        <dbReference type="ARBA" id="ARBA00023125"/>
    </source>
</evidence>
<comment type="subcellular location">
    <subcellularLocation>
        <location evidence="1 8 9">Nucleus</location>
    </subcellularLocation>
</comment>
<evidence type="ECO:0000313" key="11">
    <source>
        <dbReference type="EMBL" id="CAK8685617.1"/>
    </source>
</evidence>
<dbReference type="PROSITE" id="PS00027">
    <property type="entry name" value="HOMEOBOX_1"/>
    <property type="match status" value="1"/>
</dbReference>